<dbReference type="GO" id="GO:0008276">
    <property type="term" value="F:protein methyltransferase activity"/>
    <property type="evidence" value="ECO:0007669"/>
    <property type="project" value="TreeGrafter"/>
</dbReference>
<dbReference type="InterPro" id="IPR029063">
    <property type="entry name" value="SAM-dependent_MTases_sf"/>
</dbReference>
<dbReference type="Gene3D" id="3.40.50.150">
    <property type="entry name" value="Vaccinia Virus protein VP39"/>
    <property type="match status" value="1"/>
</dbReference>
<dbReference type="SUPFAM" id="SSF53335">
    <property type="entry name" value="S-adenosyl-L-methionine-dependent methyltransferases"/>
    <property type="match status" value="1"/>
</dbReference>
<dbReference type="InterPro" id="IPR007848">
    <property type="entry name" value="Small_mtfrase_dom"/>
</dbReference>
<dbReference type="GO" id="GO:0032259">
    <property type="term" value="P:methylation"/>
    <property type="evidence" value="ECO:0007669"/>
    <property type="project" value="UniProtKB-KW"/>
</dbReference>
<evidence type="ECO:0000313" key="7">
    <source>
        <dbReference type="Proteomes" id="UP000067434"/>
    </source>
</evidence>
<dbReference type="PRINTS" id="PR00507">
    <property type="entry name" value="N12N6MTFRASE"/>
</dbReference>
<evidence type="ECO:0000256" key="4">
    <source>
        <dbReference type="ARBA" id="ARBA00022691"/>
    </source>
</evidence>
<dbReference type="Proteomes" id="UP000067434">
    <property type="component" value="Chromosome"/>
</dbReference>
<evidence type="ECO:0000256" key="1">
    <source>
        <dbReference type="ARBA" id="ARBA00006149"/>
    </source>
</evidence>
<dbReference type="PANTHER" id="PTHR45875:SF1">
    <property type="entry name" value="METHYLTRANSFERASE N6AMT1"/>
    <property type="match status" value="1"/>
</dbReference>
<name>A0A0F7FIL6_9CREN</name>
<dbReference type="CDD" id="cd02440">
    <property type="entry name" value="AdoMet_MTases"/>
    <property type="match status" value="1"/>
</dbReference>
<dbReference type="EMBL" id="CP009961">
    <property type="protein sequence ID" value="AKG38790.1"/>
    <property type="molecule type" value="Genomic_DNA"/>
</dbReference>
<dbReference type="KEGG" id="thf:MA03_05220"/>
<keyword evidence="3" id="KW-0808">Transferase</keyword>
<organism evidence="6 7">
    <name type="scientific">Infirmifilum uzonense</name>
    <dbReference type="NCBI Taxonomy" id="1550241"/>
    <lineage>
        <taxon>Archaea</taxon>
        <taxon>Thermoproteota</taxon>
        <taxon>Thermoprotei</taxon>
        <taxon>Thermofilales</taxon>
        <taxon>Thermofilaceae</taxon>
        <taxon>Infirmifilum</taxon>
    </lineage>
</organism>
<keyword evidence="4" id="KW-0949">S-adenosyl-L-methionine</keyword>
<dbReference type="PROSITE" id="PS00092">
    <property type="entry name" value="N6_MTASE"/>
    <property type="match status" value="1"/>
</dbReference>
<reference evidence="6 7" key="1">
    <citation type="journal article" date="2015" name="Stand. Genomic Sci.">
        <title>Complete genome sequence of and proposal of Thermofilum uzonense sp. nov. a novel hyperthermophilic crenarchaeon and emended description of the genus Thermofilum.</title>
        <authorList>
            <person name="Toshchakov S.V."/>
            <person name="Korzhenkov A.A."/>
            <person name="Samarov N.I."/>
            <person name="Mazunin I.O."/>
            <person name="Mozhey O.I."/>
            <person name="Shmyr I.S."/>
            <person name="Derbikova K.S."/>
            <person name="Taranov E.A."/>
            <person name="Dominova I.N."/>
            <person name="Bonch-Osmolovskaya E.A."/>
            <person name="Patrushev M.V."/>
            <person name="Podosokorskaya O.A."/>
            <person name="Kublanov I.V."/>
        </authorList>
    </citation>
    <scope>NUCLEOTIDE SEQUENCE [LARGE SCALE GENOMIC DNA]</scope>
    <source>
        <strain evidence="6 7">1807-2</strain>
    </source>
</reference>
<evidence type="ECO:0000256" key="2">
    <source>
        <dbReference type="ARBA" id="ARBA00022603"/>
    </source>
</evidence>
<keyword evidence="2" id="KW-0489">Methyltransferase</keyword>
<dbReference type="PATRIC" id="fig|1550241.5.peg.1099"/>
<dbReference type="PANTHER" id="PTHR45875">
    <property type="entry name" value="METHYLTRANSFERASE N6AMT1"/>
    <property type="match status" value="1"/>
</dbReference>
<proteinExistence type="inferred from homology"/>
<gene>
    <name evidence="6" type="ORF">MA03_05220</name>
</gene>
<accession>A0A0F7FIL6</accession>
<dbReference type="GO" id="GO:0008757">
    <property type="term" value="F:S-adenosylmethionine-dependent methyltransferase activity"/>
    <property type="evidence" value="ECO:0007669"/>
    <property type="project" value="TreeGrafter"/>
</dbReference>
<dbReference type="GeneID" id="25401609"/>
<comment type="similarity">
    <text evidence="1">Belongs to the eukaryotic/archaeal PrmC-related family.</text>
</comment>
<dbReference type="HOGENOM" id="CLU_018398_6_2_2"/>
<dbReference type="AlphaFoldDB" id="A0A0F7FIL6"/>
<evidence type="ECO:0000259" key="5">
    <source>
        <dbReference type="Pfam" id="PF05175"/>
    </source>
</evidence>
<protein>
    <recommendedName>
        <fullName evidence="5">Methyltransferase small domain-containing protein</fullName>
    </recommendedName>
</protein>
<dbReference type="Pfam" id="PF05175">
    <property type="entry name" value="MTS"/>
    <property type="match status" value="1"/>
</dbReference>
<dbReference type="GO" id="GO:0035657">
    <property type="term" value="C:eRF1 methyltransferase complex"/>
    <property type="evidence" value="ECO:0007669"/>
    <property type="project" value="TreeGrafter"/>
</dbReference>
<dbReference type="InterPro" id="IPR002052">
    <property type="entry name" value="DNA_methylase_N6_adenine_CS"/>
</dbReference>
<sequence>MDSGPHESRGQEASGSLIAYIYEGEVYPPSEDTFFLADYLEQLGPIDVVLEVGFGNGYLTRLLAKKADYVVGSDISLRAAMNLIKRLREESIGNVDILVSDSVSVFRKKCFELIVSNPPYLPCDYEKEPMWCGGANGIEFSLRLARESMEHLIKNGSLVFLVSSLSNFRILIQELKKFYKRLLVVKTKHISLFEKLFIIQCVR</sequence>
<dbReference type="InterPro" id="IPR052190">
    <property type="entry name" value="Euk-Arch_PrmC-MTase"/>
</dbReference>
<evidence type="ECO:0000313" key="6">
    <source>
        <dbReference type="EMBL" id="AKG38790.1"/>
    </source>
</evidence>
<evidence type="ECO:0000256" key="3">
    <source>
        <dbReference type="ARBA" id="ARBA00022679"/>
    </source>
</evidence>
<feature type="domain" description="Methyltransferase small" evidence="5">
    <location>
        <begin position="35"/>
        <end position="178"/>
    </location>
</feature>
<dbReference type="STRING" id="1550241.MA03_05220"/>
<dbReference type="RefSeq" id="WP_052884260.1">
    <property type="nucleotide sequence ID" value="NZ_CP009961.1"/>
</dbReference>
<dbReference type="GO" id="GO:0003676">
    <property type="term" value="F:nucleic acid binding"/>
    <property type="evidence" value="ECO:0007669"/>
    <property type="project" value="InterPro"/>
</dbReference>
<dbReference type="OrthoDB" id="27149at2157"/>
<keyword evidence="7" id="KW-1185">Reference proteome</keyword>